<dbReference type="AlphaFoldDB" id="A0A8S0Y5P8"/>
<protein>
    <submittedName>
        <fullName evidence="1">Uncharacterized protein</fullName>
    </submittedName>
</protein>
<proteinExistence type="predicted"/>
<accession>A0A8S0Y5P8</accession>
<gene>
    <name evidence="1" type="ORF">METHB2_110007</name>
</gene>
<name>A0A8S0Y5P8_9GAMM</name>
<organism evidence="1 2">
    <name type="scientific">Candidatus Methylobacter favarea</name>
    <dbReference type="NCBI Taxonomy" id="2707345"/>
    <lineage>
        <taxon>Bacteria</taxon>
        <taxon>Pseudomonadati</taxon>
        <taxon>Pseudomonadota</taxon>
        <taxon>Gammaproteobacteria</taxon>
        <taxon>Methylococcales</taxon>
        <taxon>Methylococcaceae</taxon>
        <taxon>Methylobacter</taxon>
    </lineage>
</organism>
<evidence type="ECO:0000313" key="1">
    <source>
        <dbReference type="EMBL" id="CAA9889508.1"/>
    </source>
</evidence>
<sequence>MHDIAPVFLDLRLDPIPKNKILFFINGSITNLAKSFLARFGETIKFASGTGLKDTGC</sequence>
<keyword evidence="2" id="KW-1185">Reference proteome</keyword>
<comment type="caution">
    <text evidence="1">The sequence shown here is derived from an EMBL/GenBank/DDBJ whole genome shotgun (WGS) entry which is preliminary data.</text>
</comment>
<evidence type="ECO:0000313" key="2">
    <source>
        <dbReference type="Proteomes" id="UP000494216"/>
    </source>
</evidence>
<dbReference type="EMBL" id="CADCXN010000013">
    <property type="protein sequence ID" value="CAA9889508.1"/>
    <property type="molecule type" value="Genomic_DNA"/>
</dbReference>
<reference evidence="1 2" key="1">
    <citation type="submission" date="2020-02" db="EMBL/GenBank/DDBJ databases">
        <authorList>
            <person name="Hogendoorn C."/>
        </authorList>
    </citation>
    <scope>NUCLEOTIDE SEQUENCE [LARGE SCALE GENOMIC DNA]</scope>
    <source>
        <strain evidence="1">METHB21</strain>
    </source>
</reference>
<dbReference type="Proteomes" id="UP000494216">
    <property type="component" value="Unassembled WGS sequence"/>
</dbReference>